<organism evidence="5 6">
    <name type="scientific">Actinomadura geliboluensis</name>
    <dbReference type="NCBI Taxonomy" id="882440"/>
    <lineage>
        <taxon>Bacteria</taxon>
        <taxon>Bacillati</taxon>
        <taxon>Actinomycetota</taxon>
        <taxon>Actinomycetes</taxon>
        <taxon>Streptosporangiales</taxon>
        <taxon>Thermomonosporaceae</taxon>
        <taxon>Actinomadura</taxon>
    </lineage>
</organism>
<feature type="compositionally biased region" description="Basic residues" evidence="1">
    <location>
        <begin position="82"/>
        <end position="92"/>
    </location>
</feature>
<accession>A0A5S4H5I7</accession>
<keyword evidence="6" id="KW-1185">Reference proteome</keyword>
<feature type="compositionally biased region" description="Basic and acidic residues" evidence="1">
    <location>
        <begin position="35"/>
        <end position="81"/>
    </location>
</feature>
<reference evidence="5 6" key="1">
    <citation type="submission" date="2019-05" db="EMBL/GenBank/DDBJ databases">
        <title>Draft genome sequence of Actinomadura geliboluensis A8036.</title>
        <authorList>
            <person name="Saricaoglu S."/>
            <person name="Isik K."/>
        </authorList>
    </citation>
    <scope>NUCLEOTIDE SEQUENCE [LARGE SCALE GENOMIC DNA]</scope>
    <source>
        <strain evidence="5 6">A8036</strain>
    </source>
</reference>
<dbReference type="OrthoDB" id="359029at2"/>
<evidence type="ECO:0000256" key="1">
    <source>
        <dbReference type="SAM" id="MobiDB-lite"/>
    </source>
</evidence>
<evidence type="ECO:0000259" key="4">
    <source>
        <dbReference type="Pfam" id="PF21537"/>
    </source>
</evidence>
<dbReference type="Proteomes" id="UP000305238">
    <property type="component" value="Unassembled WGS sequence"/>
</dbReference>
<dbReference type="NCBIfam" id="TIGR03943">
    <property type="entry name" value="TIGR03943 family putative permease subunit"/>
    <property type="match status" value="1"/>
</dbReference>
<feature type="region of interest" description="Disordered" evidence="1">
    <location>
        <begin position="1"/>
        <end position="94"/>
    </location>
</feature>
<dbReference type="Pfam" id="PF21537">
    <property type="entry name" value="DUF1980_C"/>
    <property type="match status" value="1"/>
</dbReference>
<dbReference type="AlphaFoldDB" id="A0A5S4H5I7"/>
<protein>
    <submittedName>
        <fullName evidence="5">TIGR03943 family protein</fullName>
    </submittedName>
</protein>
<gene>
    <name evidence="5" type="ORF">ETD96_10405</name>
</gene>
<keyword evidence="2" id="KW-0472">Membrane</keyword>
<feature type="transmembrane region" description="Helical" evidence="2">
    <location>
        <begin position="95"/>
        <end position="117"/>
    </location>
</feature>
<dbReference type="EMBL" id="VCKZ01000053">
    <property type="protein sequence ID" value="TMR40485.1"/>
    <property type="molecule type" value="Genomic_DNA"/>
</dbReference>
<dbReference type="Pfam" id="PF09323">
    <property type="entry name" value="DUF1980"/>
    <property type="match status" value="1"/>
</dbReference>
<evidence type="ECO:0000259" key="3">
    <source>
        <dbReference type="Pfam" id="PF09323"/>
    </source>
</evidence>
<evidence type="ECO:0000313" key="6">
    <source>
        <dbReference type="Proteomes" id="UP000305238"/>
    </source>
</evidence>
<feature type="transmembrane region" description="Helical" evidence="2">
    <location>
        <begin position="176"/>
        <end position="195"/>
    </location>
</feature>
<feature type="domain" description="DUF1980" evidence="3">
    <location>
        <begin position="105"/>
        <end position="195"/>
    </location>
</feature>
<keyword evidence="2" id="KW-1133">Transmembrane helix</keyword>
<feature type="transmembrane region" description="Helical" evidence="2">
    <location>
        <begin position="129"/>
        <end position="150"/>
    </location>
</feature>
<evidence type="ECO:0000256" key="2">
    <source>
        <dbReference type="SAM" id="Phobius"/>
    </source>
</evidence>
<proteinExistence type="predicted"/>
<dbReference type="InterPro" id="IPR015402">
    <property type="entry name" value="DUF1980"/>
</dbReference>
<sequence>MGDGRRRGPAGVDPGAGVPRGAHVDLLGGGRVRRREPDRLLPDRQARLPRRRPDGRPQAHRAADRVLRPLVRDPVRPADLRPRRRLRHRRRRDPAVNRHAQSLLLITLGLAAVWITLPTGEYLNYVRPGFRIPLLTAAAVLIVLGVAGLVRRPAPADHDDHGHDDHGHDHSRGPRVAWLLGLPVLVIAVVAPPALGSYMASRGTGRAPAPPADSRQYGEIAVSVAPTQMSIGEYIGRAFQAQRGNPRALEGVRVRLTGFVTPRREGGWYLTRMKIACCAGDAVAFRVIVHGVPQPPADRWVQVTGTWRRPPAGTPPTDEQAMDATQTVPIPRPEQPYD</sequence>
<feature type="compositionally biased region" description="Low complexity" evidence="1">
    <location>
        <begin position="9"/>
        <end position="21"/>
    </location>
</feature>
<dbReference type="InterPro" id="IPR048447">
    <property type="entry name" value="DUF1980_C"/>
</dbReference>
<comment type="caution">
    <text evidence="5">The sequence shown here is derived from an EMBL/GenBank/DDBJ whole genome shotgun (WGS) entry which is preliminary data.</text>
</comment>
<evidence type="ECO:0000313" key="5">
    <source>
        <dbReference type="EMBL" id="TMR40485.1"/>
    </source>
</evidence>
<keyword evidence="2" id="KW-0812">Transmembrane</keyword>
<feature type="domain" description="DUF1980" evidence="4">
    <location>
        <begin position="245"/>
        <end position="337"/>
    </location>
</feature>
<feature type="region of interest" description="Disordered" evidence="1">
    <location>
        <begin position="307"/>
        <end position="338"/>
    </location>
</feature>
<dbReference type="InterPro" id="IPR048493">
    <property type="entry name" value="DUF1980_N"/>
</dbReference>
<name>A0A5S4H5I7_9ACTN</name>